<keyword evidence="2" id="KW-0511">Multifunctional enzyme</keyword>
<organism evidence="4 5">
    <name type="scientific">Streptomyces racemochromogenes</name>
    <dbReference type="NCBI Taxonomy" id="67353"/>
    <lineage>
        <taxon>Bacteria</taxon>
        <taxon>Bacillati</taxon>
        <taxon>Actinomycetota</taxon>
        <taxon>Actinomycetes</taxon>
        <taxon>Kitasatosporales</taxon>
        <taxon>Streptomycetaceae</taxon>
        <taxon>Streptomyces</taxon>
    </lineage>
</organism>
<dbReference type="PROSITE" id="PS00606">
    <property type="entry name" value="KS3_1"/>
    <property type="match status" value="1"/>
</dbReference>
<dbReference type="Proteomes" id="UP001610631">
    <property type="component" value="Unassembled WGS sequence"/>
</dbReference>
<dbReference type="InterPro" id="IPR014030">
    <property type="entry name" value="Ketoacyl_synth_N"/>
</dbReference>
<comment type="caution">
    <text evidence="4">The sequence shown here is derived from an EMBL/GenBank/DDBJ whole genome shotgun (WGS) entry which is preliminary data.</text>
</comment>
<keyword evidence="5" id="KW-1185">Reference proteome</keyword>
<evidence type="ECO:0000256" key="1">
    <source>
        <dbReference type="ARBA" id="ARBA00022679"/>
    </source>
</evidence>
<proteinExistence type="predicted"/>
<dbReference type="InterPro" id="IPR050091">
    <property type="entry name" value="PKS_NRPS_Biosynth_Enz"/>
</dbReference>
<keyword evidence="1" id="KW-0808">Transferase</keyword>
<dbReference type="EMBL" id="JBBDHD010000325">
    <property type="protein sequence ID" value="MFH7600662.1"/>
    <property type="molecule type" value="Genomic_DNA"/>
</dbReference>
<protein>
    <submittedName>
        <fullName evidence="4">Polyketide synthase</fullName>
    </submittedName>
</protein>
<dbReference type="Pfam" id="PF00109">
    <property type="entry name" value="ketoacyl-synt"/>
    <property type="match status" value="1"/>
</dbReference>
<dbReference type="InterPro" id="IPR016039">
    <property type="entry name" value="Thiolase-like"/>
</dbReference>
<reference evidence="4 5" key="1">
    <citation type="submission" date="2024-03" db="EMBL/GenBank/DDBJ databases">
        <title>Whole genome sequencing of Streptomyces racemochromogenes, to identify antimicrobial biosynthetic gene clusters.</title>
        <authorList>
            <person name="Suryawanshi P."/>
            <person name="Krishnaraj P.U."/>
            <person name="Arun Y.P."/>
            <person name="Suryawanshi M.P."/>
            <person name="Rakshit O."/>
        </authorList>
    </citation>
    <scope>NUCLEOTIDE SEQUENCE [LARGE SCALE GENOMIC DNA]</scope>
    <source>
        <strain evidence="4 5">AUDT626</strain>
    </source>
</reference>
<gene>
    <name evidence="4" type="ORF">WDV06_37065</name>
</gene>
<dbReference type="PANTHER" id="PTHR43775">
    <property type="entry name" value="FATTY ACID SYNTHASE"/>
    <property type="match status" value="1"/>
</dbReference>
<sequence>PQQRLLLETSWEVLERAGIPASSLRGSRTGVFVGSMYHDYGTDRPGVLDDAGGYGGTGTSGSVVSGRISFALGLEGPAVTVDTACSSSLVALHLAAQSLRTGECDVALAGGVTVMATPSTFVEFSQQRGLAADGRCKAFADAADGTGWAEGVGMLLVERLSDAVAKGHRVL</sequence>
<dbReference type="SUPFAM" id="SSF53901">
    <property type="entry name" value="Thiolase-like"/>
    <property type="match status" value="1"/>
</dbReference>
<evidence type="ECO:0000313" key="4">
    <source>
        <dbReference type="EMBL" id="MFH7600662.1"/>
    </source>
</evidence>
<name>A0ABW7PQF6_9ACTN</name>
<evidence type="ECO:0000259" key="3">
    <source>
        <dbReference type="PROSITE" id="PS52004"/>
    </source>
</evidence>
<feature type="non-terminal residue" evidence="4">
    <location>
        <position position="1"/>
    </location>
</feature>
<dbReference type="PROSITE" id="PS52004">
    <property type="entry name" value="KS3_2"/>
    <property type="match status" value="1"/>
</dbReference>
<evidence type="ECO:0000313" key="5">
    <source>
        <dbReference type="Proteomes" id="UP001610631"/>
    </source>
</evidence>
<evidence type="ECO:0000256" key="2">
    <source>
        <dbReference type="ARBA" id="ARBA00023268"/>
    </source>
</evidence>
<accession>A0ABW7PQF6</accession>
<dbReference type="InterPro" id="IPR018201">
    <property type="entry name" value="Ketoacyl_synth_AS"/>
</dbReference>
<dbReference type="CDD" id="cd00833">
    <property type="entry name" value="PKS"/>
    <property type="match status" value="1"/>
</dbReference>
<dbReference type="Gene3D" id="3.40.47.10">
    <property type="match status" value="1"/>
</dbReference>
<dbReference type="SMART" id="SM00825">
    <property type="entry name" value="PKS_KS"/>
    <property type="match status" value="1"/>
</dbReference>
<dbReference type="RefSeq" id="WP_395514196.1">
    <property type="nucleotide sequence ID" value="NZ_JBBDHD010000325.1"/>
</dbReference>
<dbReference type="PANTHER" id="PTHR43775:SF51">
    <property type="entry name" value="INACTIVE PHENOLPHTHIOCEROL SYNTHESIS POLYKETIDE SYNTHASE TYPE I PKS1-RELATED"/>
    <property type="match status" value="1"/>
</dbReference>
<feature type="domain" description="Ketosynthase family 3 (KS3)" evidence="3">
    <location>
        <begin position="1"/>
        <end position="171"/>
    </location>
</feature>
<dbReference type="InterPro" id="IPR020841">
    <property type="entry name" value="PKS_Beta-ketoAc_synthase_dom"/>
</dbReference>
<feature type="non-terminal residue" evidence="4">
    <location>
        <position position="171"/>
    </location>
</feature>